<feature type="non-terminal residue" evidence="1">
    <location>
        <position position="1"/>
    </location>
</feature>
<name>X1VK02_9ZZZZ</name>
<organism evidence="1">
    <name type="scientific">marine sediment metagenome</name>
    <dbReference type="NCBI Taxonomy" id="412755"/>
    <lineage>
        <taxon>unclassified sequences</taxon>
        <taxon>metagenomes</taxon>
        <taxon>ecological metagenomes</taxon>
    </lineage>
</organism>
<protein>
    <submittedName>
        <fullName evidence="1">Uncharacterized protein</fullName>
    </submittedName>
</protein>
<sequence>GYYLLEKKRMVRLYEIPVVIEKKGIIKRSKIQKLGILEIDLRLGPEQIL</sequence>
<dbReference type="AlphaFoldDB" id="X1VK02"/>
<evidence type="ECO:0000313" key="1">
    <source>
        <dbReference type="EMBL" id="GAJ08275.1"/>
    </source>
</evidence>
<reference evidence="1" key="1">
    <citation type="journal article" date="2014" name="Front. Microbiol.">
        <title>High frequency of phylogenetically diverse reductive dehalogenase-homologous genes in deep subseafloor sedimentary metagenomes.</title>
        <authorList>
            <person name="Kawai M."/>
            <person name="Futagami T."/>
            <person name="Toyoda A."/>
            <person name="Takaki Y."/>
            <person name="Nishi S."/>
            <person name="Hori S."/>
            <person name="Arai W."/>
            <person name="Tsubouchi T."/>
            <person name="Morono Y."/>
            <person name="Uchiyama I."/>
            <person name="Ito T."/>
            <person name="Fujiyama A."/>
            <person name="Inagaki F."/>
            <person name="Takami H."/>
        </authorList>
    </citation>
    <scope>NUCLEOTIDE SEQUENCE</scope>
    <source>
        <strain evidence="1">Expedition CK06-06</strain>
    </source>
</reference>
<proteinExistence type="predicted"/>
<gene>
    <name evidence="1" type="ORF">S12H4_41660</name>
</gene>
<dbReference type="EMBL" id="BARW01025410">
    <property type="protein sequence ID" value="GAJ08275.1"/>
    <property type="molecule type" value="Genomic_DNA"/>
</dbReference>
<accession>X1VK02</accession>
<comment type="caution">
    <text evidence="1">The sequence shown here is derived from an EMBL/GenBank/DDBJ whole genome shotgun (WGS) entry which is preliminary data.</text>
</comment>